<evidence type="ECO:0000256" key="4">
    <source>
        <dbReference type="ARBA" id="ARBA00013858"/>
    </source>
</evidence>
<dbReference type="Pfam" id="PF02391">
    <property type="entry name" value="MoaE"/>
    <property type="match status" value="1"/>
</dbReference>
<comment type="subunit">
    <text evidence="6">Heterotetramer of 2 MoaD subunits and 2 MoaE subunits. Also stable as homodimer. The enzyme changes between these two forms during catalysis.</text>
</comment>
<accession>A0A2T5JDN9</accession>
<dbReference type="GO" id="GO:0006777">
    <property type="term" value="P:Mo-molybdopterin cofactor biosynthetic process"/>
    <property type="evidence" value="ECO:0007669"/>
    <property type="project" value="UniProtKB-KW"/>
</dbReference>
<evidence type="ECO:0000256" key="11">
    <source>
        <dbReference type="ARBA" id="ARBA00049878"/>
    </source>
</evidence>
<dbReference type="InterPro" id="IPR036563">
    <property type="entry name" value="MoaE_sf"/>
</dbReference>
<evidence type="ECO:0000256" key="1">
    <source>
        <dbReference type="ARBA" id="ARBA00005046"/>
    </source>
</evidence>
<evidence type="ECO:0000256" key="7">
    <source>
        <dbReference type="ARBA" id="ARBA00029745"/>
    </source>
</evidence>
<name>A0A2T5JDN9_9SPHI</name>
<protein>
    <recommendedName>
        <fullName evidence="4">Molybdopterin synthase catalytic subunit</fullName>
        <ecNumber evidence="3">2.8.1.12</ecNumber>
    </recommendedName>
    <alternativeName>
        <fullName evidence="9">MPT synthase subunit 2</fullName>
    </alternativeName>
    <alternativeName>
        <fullName evidence="7">Molybdenum cofactor biosynthesis protein E</fullName>
    </alternativeName>
    <alternativeName>
        <fullName evidence="8">Molybdopterin-converting factor large subunit</fullName>
    </alternativeName>
    <alternativeName>
        <fullName evidence="10">Molybdopterin-converting factor subunit 2</fullName>
    </alternativeName>
</protein>
<dbReference type="CDD" id="cd00756">
    <property type="entry name" value="MoaE"/>
    <property type="match status" value="1"/>
</dbReference>
<evidence type="ECO:0000256" key="10">
    <source>
        <dbReference type="ARBA" id="ARBA00032474"/>
    </source>
</evidence>
<dbReference type="GO" id="GO:0030366">
    <property type="term" value="F:molybdopterin synthase activity"/>
    <property type="evidence" value="ECO:0007669"/>
    <property type="project" value="UniProtKB-EC"/>
</dbReference>
<gene>
    <name evidence="12" type="ORF">C8P68_102708</name>
</gene>
<keyword evidence="5" id="KW-0501">Molybdenum cofactor biosynthesis</keyword>
<dbReference type="PANTHER" id="PTHR23404">
    <property type="entry name" value="MOLYBDOPTERIN SYNTHASE RELATED"/>
    <property type="match status" value="1"/>
</dbReference>
<dbReference type="Gene3D" id="3.90.1170.40">
    <property type="entry name" value="Molybdopterin biosynthesis MoaE subunit"/>
    <property type="match status" value="1"/>
</dbReference>
<comment type="pathway">
    <text evidence="1">Cofactor biosynthesis; molybdopterin biosynthesis.</text>
</comment>
<evidence type="ECO:0000256" key="3">
    <source>
        <dbReference type="ARBA" id="ARBA00011950"/>
    </source>
</evidence>
<dbReference type="OrthoDB" id="9803224at2"/>
<dbReference type="EC" id="2.8.1.12" evidence="3"/>
<evidence type="ECO:0000256" key="5">
    <source>
        <dbReference type="ARBA" id="ARBA00023150"/>
    </source>
</evidence>
<dbReference type="EMBL" id="QAOQ01000002">
    <property type="protein sequence ID" value="PTQ99878.1"/>
    <property type="molecule type" value="Genomic_DNA"/>
</dbReference>
<dbReference type="SUPFAM" id="SSF54690">
    <property type="entry name" value="Molybdopterin synthase subunit MoaE"/>
    <property type="match status" value="1"/>
</dbReference>
<evidence type="ECO:0000313" key="12">
    <source>
        <dbReference type="EMBL" id="PTQ99878.1"/>
    </source>
</evidence>
<evidence type="ECO:0000256" key="8">
    <source>
        <dbReference type="ARBA" id="ARBA00030407"/>
    </source>
</evidence>
<comment type="caution">
    <text evidence="12">The sequence shown here is derived from an EMBL/GenBank/DDBJ whole genome shotgun (WGS) entry which is preliminary data.</text>
</comment>
<evidence type="ECO:0000256" key="2">
    <source>
        <dbReference type="ARBA" id="ARBA00005426"/>
    </source>
</evidence>
<sequence>METSIILTHQPLDINACIAHVMAPDCGGIDVFIGTVRNATKGRPVLRLEFEAYEPMALSEMKRLADRALQQWPVQRIAIHHRVGTLEVGEVPVIIAVAAAHRDAAFEACRFLIDTLKQTVPIWKKEVFEDGEVWVSATP</sequence>
<reference evidence="12 13" key="1">
    <citation type="submission" date="2018-04" db="EMBL/GenBank/DDBJ databases">
        <title>Genomic Encyclopedia of Archaeal and Bacterial Type Strains, Phase II (KMG-II): from individual species to whole genera.</title>
        <authorList>
            <person name="Goeker M."/>
        </authorList>
    </citation>
    <scope>NUCLEOTIDE SEQUENCE [LARGE SCALE GENOMIC DNA]</scope>
    <source>
        <strain evidence="12 13">DSM 26809</strain>
    </source>
</reference>
<dbReference type="InterPro" id="IPR003448">
    <property type="entry name" value="Mopterin_biosynth_MoaE"/>
</dbReference>
<dbReference type="Proteomes" id="UP000244168">
    <property type="component" value="Unassembled WGS sequence"/>
</dbReference>
<evidence type="ECO:0000256" key="6">
    <source>
        <dbReference type="ARBA" id="ARBA00026066"/>
    </source>
</evidence>
<evidence type="ECO:0000313" key="13">
    <source>
        <dbReference type="Proteomes" id="UP000244168"/>
    </source>
</evidence>
<proteinExistence type="inferred from homology"/>
<keyword evidence="13" id="KW-1185">Reference proteome</keyword>
<dbReference type="RefSeq" id="WP_107827786.1">
    <property type="nucleotide sequence ID" value="NZ_CP160205.1"/>
</dbReference>
<comment type="similarity">
    <text evidence="2">Belongs to the MoaE family.</text>
</comment>
<comment type="catalytic activity">
    <reaction evidence="11">
        <text>2 [molybdopterin-synthase sulfur-carrier protein]-C-terminal-Gly-aminoethanethioate + cyclic pyranopterin phosphate + H2O = molybdopterin + 2 [molybdopterin-synthase sulfur-carrier protein]-C-terminal Gly-Gly + 2 H(+)</text>
        <dbReference type="Rhea" id="RHEA:26333"/>
        <dbReference type="Rhea" id="RHEA-COMP:12202"/>
        <dbReference type="Rhea" id="RHEA-COMP:19907"/>
        <dbReference type="ChEBI" id="CHEBI:15377"/>
        <dbReference type="ChEBI" id="CHEBI:15378"/>
        <dbReference type="ChEBI" id="CHEBI:58698"/>
        <dbReference type="ChEBI" id="CHEBI:59648"/>
        <dbReference type="ChEBI" id="CHEBI:90778"/>
        <dbReference type="ChEBI" id="CHEBI:232372"/>
        <dbReference type="EC" id="2.8.1.12"/>
    </reaction>
</comment>
<dbReference type="AlphaFoldDB" id="A0A2T5JDN9"/>
<evidence type="ECO:0000256" key="9">
    <source>
        <dbReference type="ARBA" id="ARBA00030781"/>
    </source>
</evidence>
<organism evidence="12 13">
    <name type="scientific">Mucilaginibacter yixingensis</name>
    <dbReference type="NCBI Taxonomy" id="1295612"/>
    <lineage>
        <taxon>Bacteria</taxon>
        <taxon>Pseudomonadati</taxon>
        <taxon>Bacteroidota</taxon>
        <taxon>Sphingobacteriia</taxon>
        <taxon>Sphingobacteriales</taxon>
        <taxon>Sphingobacteriaceae</taxon>
        <taxon>Mucilaginibacter</taxon>
    </lineage>
</organism>